<protein>
    <submittedName>
        <fullName evidence="1">Uncharacterized protein</fullName>
    </submittedName>
</protein>
<dbReference type="EMBL" id="CBSX010000168">
    <property type="protein sequence ID" value="CDH06947.1"/>
    <property type="molecule type" value="Genomic_DNA"/>
</dbReference>
<evidence type="ECO:0000313" key="1">
    <source>
        <dbReference type="EMBL" id="CDH06947.1"/>
    </source>
</evidence>
<reference evidence="1" key="1">
    <citation type="submission" date="2013-07" db="EMBL/GenBank/DDBJ databases">
        <title>Sub-species coevolution in mutualistic symbiosis.</title>
        <authorList>
            <person name="Murfin K."/>
            <person name="Klassen J."/>
            <person name="Lee M."/>
            <person name="Forst S."/>
            <person name="Stock P."/>
            <person name="Goodrich-Blair H."/>
        </authorList>
    </citation>
    <scope>NUCLEOTIDE SEQUENCE [LARGE SCALE GENOMIC DNA]</scope>
    <source>
        <strain evidence="1">Oregonense</strain>
    </source>
</reference>
<organism evidence="1 2">
    <name type="scientific">Xenorhabdus bovienii str. oregonense</name>
    <dbReference type="NCBI Taxonomy" id="1398202"/>
    <lineage>
        <taxon>Bacteria</taxon>
        <taxon>Pseudomonadati</taxon>
        <taxon>Pseudomonadota</taxon>
        <taxon>Gammaproteobacteria</taxon>
        <taxon>Enterobacterales</taxon>
        <taxon>Morganellaceae</taxon>
        <taxon>Xenorhabdus</taxon>
    </lineage>
</organism>
<sequence length="104" mass="11843">MSIQDRNSSVVAPTIEDVNRVIEEVTSLMDERFAKLDADGKYIQDIRLGSVESASVWKAYGFSDFPPYVITGVINYNADKYIDSVYRRPLQKLVNGVWYNIGFI</sequence>
<dbReference type="RefSeq" id="WP_051894418.1">
    <property type="nucleotide sequence ID" value="NZ_CAWLUU010000022.1"/>
</dbReference>
<dbReference type="HOGENOM" id="CLU_2249035_0_0_6"/>
<name>A0A077NXP5_XENBV</name>
<dbReference type="AlphaFoldDB" id="A0A077NXP5"/>
<comment type="caution">
    <text evidence="1">The sequence shown here is derived from an EMBL/GenBank/DDBJ whole genome shotgun (WGS) entry which is preliminary data.</text>
</comment>
<accession>A0A077NXP5</accession>
<proteinExistence type="predicted"/>
<evidence type="ECO:0000313" key="2">
    <source>
        <dbReference type="Proteomes" id="UP000028483"/>
    </source>
</evidence>
<gene>
    <name evidence="1" type="ORF">XBO1_250002</name>
</gene>
<dbReference type="Proteomes" id="UP000028483">
    <property type="component" value="Unassembled WGS sequence"/>
</dbReference>